<dbReference type="RefSeq" id="WP_073295683.1">
    <property type="nucleotide sequence ID" value="NZ_FQUF01000005.1"/>
</dbReference>
<dbReference type="PANTHER" id="PTHR30404">
    <property type="entry name" value="N-ACETYLMURAMOYL-L-ALANINE AMIDASE"/>
    <property type="match status" value="1"/>
</dbReference>
<dbReference type="PIRSF" id="PIRSF037846">
    <property type="entry name" value="Autolysin_YrvJ_prd"/>
    <property type="match status" value="1"/>
</dbReference>
<name>A0A1M4TJM1_9LACT</name>
<dbReference type="Pfam" id="PF01520">
    <property type="entry name" value="Amidase_3"/>
    <property type="match status" value="1"/>
</dbReference>
<feature type="domain" description="SH3b" evidence="3">
    <location>
        <begin position="39"/>
        <end position="104"/>
    </location>
</feature>
<evidence type="ECO:0000256" key="1">
    <source>
        <dbReference type="ARBA" id="ARBA00022801"/>
    </source>
</evidence>
<dbReference type="InterPro" id="IPR050695">
    <property type="entry name" value="N-acetylmuramoyl_amidase_3"/>
</dbReference>
<protein>
    <submittedName>
        <fullName evidence="4">N-acetylmuramoyl-L-alanine amidase</fullName>
    </submittedName>
</protein>
<proteinExistence type="predicted"/>
<dbReference type="PANTHER" id="PTHR30404:SF7">
    <property type="entry name" value="CELL WALL AMIDASE LYTH-RELATED"/>
    <property type="match status" value="1"/>
</dbReference>
<dbReference type="SUPFAM" id="SSF53187">
    <property type="entry name" value="Zn-dependent exopeptidases"/>
    <property type="match status" value="1"/>
</dbReference>
<dbReference type="GO" id="GO:0030288">
    <property type="term" value="C:outer membrane-bounded periplasmic space"/>
    <property type="evidence" value="ECO:0007669"/>
    <property type="project" value="TreeGrafter"/>
</dbReference>
<keyword evidence="5" id="KW-1185">Reference proteome</keyword>
<evidence type="ECO:0000256" key="2">
    <source>
        <dbReference type="ARBA" id="ARBA00023316"/>
    </source>
</evidence>
<dbReference type="GO" id="GO:0009253">
    <property type="term" value="P:peptidoglycan catabolic process"/>
    <property type="evidence" value="ECO:0007669"/>
    <property type="project" value="InterPro"/>
</dbReference>
<feature type="domain" description="SH3b" evidence="3">
    <location>
        <begin position="110"/>
        <end position="172"/>
    </location>
</feature>
<dbReference type="SMART" id="SM00646">
    <property type="entry name" value="Ami_3"/>
    <property type="match status" value="1"/>
</dbReference>
<keyword evidence="1" id="KW-0378">Hydrolase</keyword>
<dbReference type="Gene3D" id="2.30.30.40">
    <property type="entry name" value="SH3 Domains"/>
    <property type="match status" value="3"/>
</dbReference>
<dbReference type="EMBL" id="FQUF01000005">
    <property type="protein sequence ID" value="SHE44660.1"/>
    <property type="molecule type" value="Genomic_DNA"/>
</dbReference>
<dbReference type="AlphaFoldDB" id="A0A1M4TJM1"/>
<dbReference type="InterPro" id="IPR017293">
    <property type="entry name" value="N-acetylmuramoyl-L-ala_amidase"/>
</dbReference>
<evidence type="ECO:0000313" key="4">
    <source>
        <dbReference type="EMBL" id="SHE44660.1"/>
    </source>
</evidence>
<evidence type="ECO:0000259" key="3">
    <source>
        <dbReference type="PROSITE" id="PS51781"/>
    </source>
</evidence>
<dbReference type="SMART" id="SM00287">
    <property type="entry name" value="SH3b"/>
    <property type="match status" value="3"/>
</dbReference>
<feature type="domain" description="SH3b" evidence="3">
    <location>
        <begin position="190"/>
        <end position="253"/>
    </location>
</feature>
<dbReference type="Proteomes" id="UP000184128">
    <property type="component" value="Unassembled WGS sequence"/>
</dbReference>
<dbReference type="Gene3D" id="3.40.630.40">
    <property type="entry name" value="Zn-dependent exopeptidases"/>
    <property type="match status" value="1"/>
</dbReference>
<dbReference type="GO" id="GO:0008745">
    <property type="term" value="F:N-acetylmuramoyl-L-alanine amidase activity"/>
    <property type="evidence" value="ECO:0007669"/>
    <property type="project" value="InterPro"/>
</dbReference>
<reference evidence="4 5" key="1">
    <citation type="submission" date="2016-11" db="EMBL/GenBank/DDBJ databases">
        <authorList>
            <person name="Jaros S."/>
            <person name="Januszkiewicz K."/>
            <person name="Wedrychowicz H."/>
        </authorList>
    </citation>
    <scope>NUCLEOTIDE SEQUENCE [LARGE SCALE GENOMIC DNA]</scope>
    <source>
        <strain evidence="4 5">DSM 15692</strain>
    </source>
</reference>
<dbReference type="InterPro" id="IPR002508">
    <property type="entry name" value="MurNAc-LAA_cat"/>
</dbReference>
<organism evidence="4 5">
    <name type="scientific">Atopostipes suicloacalis DSM 15692</name>
    <dbReference type="NCBI Taxonomy" id="1121025"/>
    <lineage>
        <taxon>Bacteria</taxon>
        <taxon>Bacillati</taxon>
        <taxon>Bacillota</taxon>
        <taxon>Bacilli</taxon>
        <taxon>Lactobacillales</taxon>
        <taxon>Carnobacteriaceae</taxon>
        <taxon>Atopostipes</taxon>
    </lineage>
</organism>
<dbReference type="InterPro" id="IPR003646">
    <property type="entry name" value="SH3-like_bac-type"/>
</dbReference>
<evidence type="ECO:0000313" key="5">
    <source>
        <dbReference type="Proteomes" id="UP000184128"/>
    </source>
</evidence>
<dbReference type="Pfam" id="PF08239">
    <property type="entry name" value="SH3_3"/>
    <property type="match status" value="3"/>
</dbReference>
<sequence length="459" mass="51238">MSSNTITKKIENKLPSKKAFIAFFILLISLTFGAMVALANENTVRVETAVLNVRLGPGLSHEVMTQAKENDRLFLLGEENKWYKVRLNDDQVGWVASWLVSSGEITQGDAQFAKVTGEAVNIRQFSNAESEILGTVYKDAELQVLYQDGDWYQVLYMGRVAWIHGSYIEIIDAPENTETAESQTTNSSASTSFVEMGDLPTNIRSLPSTDGEVVYTAQPGEKFEFIENREDWYHIRIDENTTGYVAAWVSSIVEETQDDEETETTTETNEAQYARTISSLAEATIVVDAGHGGYDPGATASNQEIVEKDVTLSTAQLLKNRLEDAGTNVILTRSSDQYVSLDQRVQTAHSNHADAFISLHYDAVDQANTMSGTTSYYYYDSNLELANTVNRYLTQSVPLANNGVRMGDYYVLRTNQQPAILLELGYMNSDLDLEHIDSQSYQASVVEAIYQALREYYSQ</sequence>
<keyword evidence="2" id="KW-0961">Cell wall biogenesis/degradation</keyword>
<gene>
    <name evidence="4" type="ORF">SAMN02745249_00456</name>
</gene>
<accession>A0A1M4TJM1</accession>
<dbReference type="CDD" id="cd02696">
    <property type="entry name" value="MurNAc-LAA"/>
    <property type="match status" value="1"/>
</dbReference>
<dbReference type="GO" id="GO:0071555">
    <property type="term" value="P:cell wall organization"/>
    <property type="evidence" value="ECO:0007669"/>
    <property type="project" value="UniProtKB-KW"/>
</dbReference>
<dbReference type="STRING" id="1121025.SAMN02745249_00456"/>
<dbReference type="PROSITE" id="PS51781">
    <property type="entry name" value="SH3B"/>
    <property type="match status" value="3"/>
</dbReference>